<dbReference type="EMBL" id="WJQU01000001">
    <property type="protein sequence ID" value="KAJ6648966.1"/>
    <property type="molecule type" value="Genomic_DNA"/>
</dbReference>
<dbReference type="Proteomes" id="UP001151699">
    <property type="component" value="Chromosome A"/>
</dbReference>
<keyword evidence="4" id="KW-1185">Reference proteome</keyword>
<feature type="coiled-coil region" evidence="1">
    <location>
        <begin position="403"/>
        <end position="437"/>
    </location>
</feature>
<dbReference type="AlphaFoldDB" id="A0A9Q0NFY1"/>
<protein>
    <submittedName>
        <fullName evidence="3">Uncharacterized protein</fullName>
    </submittedName>
</protein>
<keyword evidence="1" id="KW-0175">Coiled coil</keyword>
<evidence type="ECO:0000313" key="3">
    <source>
        <dbReference type="EMBL" id="KAJ6648966.1"/>
    </source>
</evidence>
<feature type="region of interest" description="Disordered" evidence="2">
    <location>
        <begin position="238"/>
        <end position="262"/>
    </location>
</feature>
<proteinExistence type="predicted"/>
<feature type="region of interest" description="Disordered" evidence="2">
    <location>
        <begin position="290"/>
        <end position="310"/>
    </location>
</feature>
<reference evidence="3" key="1">
    <citation type="submission" date="2022-07" db="EMBL/GenBank/DDBJ databases">
        <authorList>
            <person name="Trinca V."/>
            <person name="Uliana J.V.C."/>
            <person name="Torres T.T."/>
            <person name="Ward R.J."/>
            <person name="Monesi N."/>
        </authorList>
    </citation>
    <scope>NUCLEOTIDE SEQUENCE</scope>
    <source>
        <strain evidence="3">HSMRA1968</strain>
        <tissue evidence="3">Whole embryos</tissue>
    </source>
</reference>
<accession>A0A9Q0NFY1</accession>
<dbReference type="OrthoDB" id="10021027at2759"/>
<organism evidence="3 4">
    <name type="scientific">Pseudolycoriella hygida</name>
    <dbReference type="NCBI Taxonomy" id="35572"/>
    <lineage>
        <taxon>Eukaryota</taxon>
        <taxon>Metazoa</taxon>
        <taxon>Ecdysozoa</taxon>
        <taxon>Arthropoda</taxon>
        <taxon>Hexapoda</taxon>
        <taxon>Insecta</taxon>
        <taxon>Pterygota</taxon>
        <taxon>Neoptera</taxon>
        <taxon>Endopterygota</taxon>
        <taxon>Diptera</taxon>
        <taxon>Nematocera</taxon>
        <taxon>Sciaroidea</taxon>
        <taxon>Sciaridae</taxon>
        <taxon>Pseudolycoriella</taxon>
    </lineage>
</organism>
<comment type="caution">
    <text evidence="3">The sequence shown here is derived from an EMBL/GenBank/DDBJ whole genome shotgun (WGS) entry which is preliminary data.</text>
</comment>
<evidence type="ECO:0000256" key="2">
    <source>
        <dbReference type="SAM" id="MobiDB-lite"/>
    </source>
</evidence>
<feature type="non-terminal residue" evidence="3">
    <location>
        <position position="1"/>
    </location>
</feature>
<evidence type="ECO:0000256" key="1">
    <source>
        <dbReference type="SAM" id="Coils"/>
    </source>
</evidence>
<gene>
    <name evidence="3" type="ORF">Bhyg_04198</name>
</gene>
<evidence type="ECO:0000313" key="4">
    <source>
        <dbReference type="Proteomes" id="UP001151699"/>
    </source>
</evidence>
<sequence>MGCNVPKHIQNILALNGYENAVSIKTITSEDGLTPDKFAFLSGYIKLIEEIVSFKSKTVPNEIKRASRTVMHTTKTSSSTSIALNSTTSASLIPTTSFAVVPREADQVDLQSASADESIQLEILSIHPDLQIQRKQIHSNVISWTRKHARGIYEQYSKRFNIDMVTFATKKNAMNHEIVGSEETIESGKELFAAVRCPICLLLLATYKTMQKLVDGREVEYCQIGSYQRHIKLVHMKKSKKKSKSEIKSETSMPSKEGRVAKRSSQSVLKIWNKSLHMIRMQNNFERDSTDFGTLSESEESLSSQQINDTPSAIPMHQRKIKKTDNLCETNDDLDLMNNSSGHALIVPNNTSAFSEDTMLGKAKGGGVSNDDIIEKSKRKNKKNRTILGVAVVKTNITSETILKHLRKTVDKLMKENKMLRDAVDELTKENEILRKDAKGQKISFCNKQFDTNDHLMLRTMINAANKNVLLDKHGYRHEEVMKAFAAYMKIISGPLAYETLHANLSLAWPSTSTANKFIYDNGSTVLEGKLRHEELYKYLRDRDIPLRVSLSEDATRIQATVCYDPKTNQLVGFSLPLDENGLPITYSYMANNTNEIHFGILVDNFASDGDPRLVKVMKLKSEIGIQDLSFFDCEWYSCGNSFDTTYTQDVLHIGTKCRNRILKTSRLTPIGQ</sequence>
<name>A0A9Q0NFY1_9DIPT</name>